<dbReference type="EMBL" id="AP018316">
    <property type="protein sequence ID" value="BAZ86929.1"/>
    <property type="molecule type" value="Genomic_DNA"/>
</dbReference>
<name>A0A1Z4V6F8_9CYAN</name>
<evidence type="ECO:0000313" key="2">
    <source>
        <dbReference type="Proteomes" id="UP000218702"/>
    </source>
</evidence>
<dbReference type="KEGG" id="dcm:NIES806_31470"/>
<dbReference type="Proteomes" id="UP000218702">
    <property type="component" value="Chromosome"/>
</dbReference>
<sequence length="167" mass="19042">MMFMKNFYLLTCSICYLLISELLVNKPVLSQSSQQSNNSNSQVTGEYNNIFQTPNQNSNVNEFNFPNIYPLNHSIDTPVNTENDFGFNISAGVNTLDANNVTVYIGFIFQPGRTNSHKIRMQKIIKETELLEIQKNLAQGQLQLVQSQIYEAELKLKQLQNTPSENK</sequence>
<gene>
    <name evidence="1" type="ORF">NIES806_31470</name>
</gene>
<dbReference type="AlphaFoldDB" id="A0A1Z4V6F8"/>
<protein>
    <recommendedName>
        <fullName evidence="3">ATP synthase subunit B</fullName>
    </recommendedName>
</protein>
<organism evidence="1 2">
    <name type="scientific">Dolichospermum compactum NIES-806</name>
    <dbReference type="NCBI Taxonomy" id="1973481"/>
    <lineage>
        <taxon>Bacteria</taxon>
        <taxon>Bacillati</taxon>
        <taxon>Cyanobacteriota</taxon>
        <taxon>Cyanophyceae</taxon>
        <taxon>Nostocales</taxon>
        <taxon>Aphanizomenonaceae</taxon>
        <taxon>Dolichospermum</taxon>
        <taxon>Dolichospermum compactum</taxon>
    </lineage>
</organism>
<evidence type="ECO:0000313" key="1">
    <source>
        <dbReference type="EMBL" id="BAZ86929.1"/>
    </source>
</evidence>
<evidence type="ECO:0008006" key="3">
    <source>
        <dbReference type="Google" id="ProtNLM"/>
    </source>
</evidence>
<accession>A0A1Z4V6F8</accession>
<proteinExistence type="predicted"/>
<keyword evidence="2" id="KW-1185">Reference proteome</keyword>
<reference evidence="1 2" key="1">
    <citation type="submission" date="2017-06" db="EMBL/GenBank/DDBJ databases">
        <title>Genome sequencing of cyanobaciteial culture collection at National Institute for Environmental Studies (NIES).</title>
        <authorList>
            <person name="Hirose Y."/>
            <person name="Shimura Y."/>
            <person name="Fujisawa T."/>
            <person name="Nakamura Y."/>
            <person name="Kawachi M."/>
        </authorList>
    </citation>
    <scope>NUCLEOTIDE SEQUENCE [LARGE SCALE GENOMIC DNA]</scope>
    <source>
        <strain evidence="1 2">NIES-806</strain>
    </source>
</reference>